<dbReference type="RefSeq" id="WP_164312786.1">
    <property type="nucleotide sequence ID" value="NZ_JAAGLU010000004.1"/>
</dbReference>
<proteinExistence type="predicted"/>
<dbReference type="AlphaFoldDB" id="A0A6B3BJA9"/>
<comment type="caution">
    <text evidence="1">The sequence shown here is derived from an EMBL/GenBank/DDBJ whole genome shotgun (WGS) entry which is preliminary data.</text>
</comment>
<name>A0A6B3BJA9_9ACTN</name>
<protein>
    <submittedName>
        <fullName evidence="1">Uncharacterized protein</fullName>
    </submittedName>
</protein>
<accession>A0A6B3BJA9</accession>
<sequence length="57" mass="6401">MTDHHRRLRTPQVHFTAEALVRVPVDASALAYGEWRRLVRPGRGPADVLLAGLMPSR</sequence>
<dbReference type="EMBL" id="JAAGLU010000004">
    <property type="protein sequence ID" value="NEC85318.1"/>
    <property type="molecule type" value="Genomic_DNA"/>
</dbReference>
<organism evidence="1">
    <name type="scientific">Streptomyces sp. SID12501</name>
    <dbReference type="NCBI Taxonomy" id="2706042"/>
    <lineage>
        <taxon>Bacteria</taxon>
        <taxon>Bacillati</taxon>
        <taxon>Actinomycetota</taxon>
        <taxon>Actinomycetes</taxon>
        <taxon>Kitasatosporales</taxon>
        <taxon>Streptomycetaceae</taxon>
        <taxon>Streptomyces</taxon>
    </lineage>
</organism>
<evidence type="ECO:0000313" key="1">
    <source>
        <dbReference type="EMBL" id="NEC85318.1"/>
    </source>
</evidence>
<reference evidence="1" key="1">
    <citation type="submission" date="2020-01" db="EMBL/GenBank/DDBJ databases">
        <title>Insect and environment-associated Actinomycetes.</title>
        <authorList>
            <person name="Currrie C."/>
            <person name="Chevrette M."/>
            <person name="Carlson C."/>
            <person name="Stubbendieck R."/>
            <person name="Wendt-Pienkowski E."/>
        </authorList>
    </citation>
    <scope>NUCLEOTIDE SEQUENCE</scope>
    <source>
        <strain evidence="1">SID12501</strain>
    </source>
</reference>
<gene>
    <name evidence="1" type="ORF">G3I71_05505</name>
</gene>